<dbReference type="Pfam" id="PF21362">
    <property type="entry name" value="Sina_RING"/>
    <property type="match status" value="1"/>
</dbReference>
<evidence type="ECO:0000256" key="2">
    <source>
        <dbReference type="ARBA" id="ARBA00022771"/>
    </source>
</evidence>
<dbReference type="GO" id="GO:0005737">
    <property type="term" value="C:cytoplasm"/>
    <property type="evidence" value="ECO:0007669"/>
    <property type="project" value="TreeGrafter"/>
</dbReference>
<accession>A0A1B6J6Y0</accession>
<evidence type="ECO:0000256" key="1">
    <source>
        <dbReference type="ARBA" id="ARBA00022723"/>
    </source>
</evidence>
<evidence type="ECO:0000259" key="5">
    <source>
        <dbReference type="PROSITE" id="PS50089"/>
    </source>
</evidence>
<gene>
    <name evidence="6" type="ORF">g.16418</name>
</gene>
<evidence type="ECO:0000256" key="4">
    <source>
        <dbReference type="PROSITE-ProRule" id="PRU00175"/>
    </source>
</evidence>
<keyword evidence="1" id="KW-0479">Metal-binding</keyword>
<dbReference type="EMBL" id="GECU01012783">
    <property type="protein sequence ID" value="JAS94923.1"/>
    <property type="molecule type" value="Transcribed_RNA"/>
</dbReference>
<dbReference type="Gene3D" id="3.30.40.10">
    <property type="entry name" value="Zinc/RING finger domain, C3HC4 (zinc finger)"/>
    <property type="match status" value="1"/>
</dbReference>
<organism evidence="6">
    <name type="scientific">Homalodisca liturata</name>
    <dbReference type="NCBI Taxonomy" id="320908"/>
    <lineage>
        <taxon>Eukaryota</taxon>
        <taxon>Metazoa</taxon>
        <taxon>Ecdysozoa</taxon>
        <taxon>Arthropoda</taxon>
        <taxon>Hexapoda</taxon>
        <taxon>Insecta</taxon>
        <taxon>Pterygota</taxon>
        <taxon>Neoptera</taxon>
        <taxon>Paraneoptera</taxon>
        <taxon>Hemiptera</taxon>
        <taxon>Auchenorrhyncha</taxon>
        <taxon>Membracoidea</taxon>
        <taxon>Cicadellidae</taxon>
        <taxon>Cicadellinae</taxon>
        <taxon>Proconiini</taxon>
        <taxon>Homalodisca</taxon>
    </lineage>
</organism>
<evidence type="ECO:0000256" key="3">
    <source>
        <dbReference type="ARBA" id="ARBA00022833"/>
    </source>
</evidence>
<proteinExistence type="predicted"/>
<dbReference type="GO" id="GO:0061630">
    <property type="term" value="F:ubiquitin protein ligase activity"/>
    <property type="evidence" value="ECO:0007669"/>
    <property type="project" value="TreeGrafter"/>
</dbReference>
<dbReference type="AlphaFoldDB" id="A0A1B6J6Y0"/>
<name>A0A1B6J6Y0_9HEMI</name>
<reference evidence="6" key="1">
    <citation type="submission" date="2015-11" db="EMBL/GenBank/DDBJ databases">
        <title>De novo transcriptome assembly of four potential Pierce s Disease insect vectors from Arizona vineyards.</title>
        <authorList>
            <person name="Tassone E.E."/>
        </authorList>
    </citation>
    <scope>NUCLEOTIDE SEQUENCE</scope>
</reference>
<dbReference type="InterPro" id="IPR004162">
    <property type="entry name" value="SINA-like_animal"/>
</dbReference>
<dbReference type="SUPFAM" id="SSF57850">
    <property type="entry name" value="RING/U-box"/>
    <property type="match status" value="1"/>
</dbReference>
<dbReference type="InterPro" id="IPR013083">
    <property type="entry name" value="Znf_RING/FYVE/PHD"/>
</dbReference>
<sequence>MEHRRALDHLLEAATCPVCLERLSPSLVCCVNGHALCLDCRQWQPHCPTCRGRFSTDRTTTLRHIVQALPERCPYPNCNVILWSLSNHKRTCSYRSTRCVACEWVGPVRDLWGHVNEMRHPKLSADVNRHISNFYKCIENNFRWINVFALDGHIFWRILENDPDLSTLAMEFICLATKEVNNVYKASILFKTDKLENSIKLQLSFDNNHNENRIYLCHDMLEHFVEQNAKLLYRLTVETDDNKSSN</sequence>
<dbReference type="GO" id="GO:0008270">
    <property type="term" value="F:zinc ion binding"/>
    <property type="evidence" value="ECO:0007669"/>
    <property type="project" value="UniProtKB-KW"/>
</dbReference>
<dbReference type="PANTHER" id="PTHR45877">
    <property type="entry name" value="E3 UBIQUITIN-PROTEIN LIGASE SIAH2"/>
    <property type="match status" value="1"/>
</dbReference>
<dbReference type="GO" id="GO:0031624">
    <property type="term" value="F:ubiquitin conjugating enzyme binding"/>
    <property type="evidence" value="ECO:0007669"/>
    <property type="project" value="TreeGrafter"/>
</dbReference>
<keyword evidence="2 4" id="KW-0863">Zinc-finger</keyword>
<feature type="domain" description="RING-type" evidence="5">
    <location>
        <begin position="16"/>
        <end position="51"/>
    </location>
</feature>
<dbReference type="GO" id="GO:0043161">
    <property type="term" value="P:proteasome-mediated ubiquitin-dependent protein catabolic process"/>
    <property type="evidence" value="ECO:0007669"/>
    <property type="project" value="TreeGrafter"/>
</dbReference>
<evidence type="ECO:0000313" key="6">
    <source>
        <dbReference type="EMBL" id="JAS94923.1"/>
    </source>
</evidence>
<dbReference type="InterPro" id="IPR049548">
    <property type="entry name" value="Sina-like_RING"/>
</dbReference>
<dbReference type="PROSITE" id="PS50089">
    <property type="entry name" value="ZF_RING_2"/>
    <property type="match status" value="1"/>
</dbReference>
<dbReference type="InterPro" id="IPR001841">
    <property type="entry name" value="Znf_RING"/>
</dbReference>
<keyword evidence="3" id="KW-0862">Zinc</keyword>
<protein>
    <recommendedName>
        <fullName evidence="5">RING-type domain-containing protein</fullName>
    </recommendedName>
</protein>
<dbReference type="PANTHER" id="PTHR45877:SF2">
    <property type="entry name" value="E3 UBIQUITIN-PROTEIN LIGASE SINA-RELATED"/>
    <property type="match status" value="1"/>
</dbReference>